<evidence type="ECO:0000256" key="5">
    <source>
        <dbReference type="PIRSR" id="PIRSR001362-2"/>
    </source>
</evidence>
<dbReference type="SUPFAM" id="SSF51621">
    <property type="entry name" value="Phosphoenolpyruvate/pyruvate domain"/>
    <property type="match status" value="1"/>
</dbReference>
<accession>A0A1Q3A2U0</accession>
<dbReference type="EMBL" id="BDGX01000019">
    <property type="protein sequence ID" value="GAV49967.1"/>
    <property type="molecule type" value="Genomic_DNA"/>
</dbReference>
<organism evidence="7 8">
    <name type="scientific">Zygosaccharomyces rouxii</name>
    <dbReference type="NCBI Taxonomy" id="4956"/>
    <lineage>
        <taxon>Eukaryota</taxon>
        <taxon>Fungi</taxon>
        <taxon>Dikarya</taxon>
        <taxon>Ascomycota</taxon>
        <taxon>Saccharomycotina</taxon>
        <taxon>Saccharomycetes</taxon>
        <taxon>Saccharomycetales</taxon>
        <taxon>Saccharomycetaceae</taxon>
        <taxon>Zygosaccharomyces</taxon>
    </lineage>
</organism>
<evidence type="ECO:0000256" key="4">
    <source>
        <dbReference type="PIRSR" id="PIRSR001362-1"/>
    </source>
</evidence>
<keyword evidence="6" id="KW-0479">Metal-binding</keyword>
<comment type="cofactor">
    <cofactor evidence="6">
        <name>Mg(2+)</name>
        <dbReference type="ChEBI" id="CHEBI:18420"/>
    </cofactor>
    <text evidence="6">Can also use Mn(2+) ion.</text>
</comment>
<dbReference type="NCBIfam" id="TIGR01346">
    <property type="entry name" value="isocit_lyase"/>
    <property type="match status" value="1"/>
</dbReference>
<dbReference type="CDD" id="cd00377">
    <property type="entry name" value="ICL_PEPM"/>
    <property type="match status" value="1"/>
</dbReference>
<dbReference type="GO" id="GO:0004451">
    <property type="term" value="F:isocitrate lyase activity"/>
    <property type="evidence" value="ECO:0007669"/>
    <property type="project" value="InterPro"/>
</dbReference>
<reference evidence="7 8" key="1">
    <citation type="submission" date="2016-08" db="EMBL/GenBank/DDBJ databases">
        <title>Draft genome sequence of allopolyploid Zygosaccharomyces rouxii.</title>
        <authorList>
            <person name="Watanabe J."/>
            <person name="Uehara K."/>
            <person name="Mogi Y."/>
            <person name="Tsukioka Y."/>
        </authorList>
    </citation>
    <scope>NUCLEOTIDE SEQUENCE [LARGE SCALE GENOMIC DNA]</scope>
    <source>
        <strain evidence="7 8">NBRC 110957</strain>
    </source>
</reference>
<gene>
    <name evidence="7" type="ORF">ZYGR_0S01000</name>
</gene>
<dbReference type="InterPro" id="IPR006254">
    <property type="entry name" value="Isocitrate_lyase"/>
</dbReference>
<evidence type="ECO:0000256" key="2">
    <source>
        <dbReference type="ARBA" id="ARBA00023239"/>
    </source>
</evidence>
<evidence type="ECO:0000313" key="8">
    <source>
        <dbReference type="Proteomes" id="UP000187013"/>
    </source>
</evidence>
<dbReference type="InterPro" id="IPR039556">
    <property type="entry name" value="ICL/PEPM"/>
</dbReference>
<dbReference type="GO" id="GO:0005759">
    <property type="term" value="C:mitochondrial matrix"/>
    <property type="evidence" value="ECO:0007669"/>
    <property type="project" value="EnsemblFungi"/>
</dbReference>
<evidence type="ECO:0000256" key="6">
    <source>
        <dbReference type="PIRSR" id="PIRSR001362-3"/>
    </source>
</evidence>
<dbReference type="Gene3D" id="3.20.20.60">
    <property type="entry name" value="Phosphoenolpyruvate-binding domains"/>
    <property type="match status" value="1"/>
</dbReference>
<dbReference type="InterPro" id="IPR040442">
    <property type="entry name" value="Pyrv_kinase-like_dom_sf"/>
</dbReference>
<feature type="binding site" evidence="5">
    <location>
        <position position="269"/>
    </location>
    <ligand>
        <name>substrate</name>
    </ligand>
</feature>
<dbReference type="Proteomes" id="UP000187013">
    <property type="component" value="Unassembled WGS sequence"/>
</dbReference>
<dbReference type="InterPro" id="IPR015813">
    <property type="entry name" value="Pyrv/PenolPyrv_kinase-like_dom"/>
</dbReference>
<comment type="similarity">
    <text evidence="1 3">Belongs to the isocitrate lyase/PEP mutase superfamily. Isocitrate lyase family.</text>
</comment>
<dbReference type="Gene3D" id="1.10.10.850">
    <property type="match status" value="1"/>
</dbReference>
<sequence length="567" mass="63900">MINHVTIKGTMYNGTRSLSSSTSNSSSVLNLKSFVAEEVRKIEDWWGQPRYKDVERPYSSLDVVKHRGSLPVECNRYASSFQAQKLFRLLEDKFEKKLPLHTLGVIDPVQMTQLARSKEIEVAYLSGWACSSTLVGSTNEVSPDFGDYPYNTVPNQVERIFKAQQMHDRKLFLEKVEGLTNDDTTDYLKPIIADADMGHGGNTTVMKLAKLFAEKGAAAIHLEDQMVGGKRCGHLGGAVIVPSSTQLSRLIATRLQWDIMGTENLILARTDSCNGELLSSSSDPRDHKFIKGTIEPGITPWSDRLAGLESQPMVTSDQIAIEEAEWYDKHHVFTFDEALQKQVSQTEYERYLELKNKHLKEKPFVSLKEMKALASQASPATTIEFDWDAPRTKEGYYLYNGGMEAAIERSLYFAPYADMIWLETKTPDLKQAISFSSRIHEVYPHVKLVYNLSPSFNWSAHGYTEENLKGFIWDLAKHGFVLQLVSLAGLHVNGLSFWQLVKSFGQNGMKAYVEQVQRLEKLENSDVLTHQKWSGAEYVDSIIKVLQNGSSSQTLSTSGDSFTENQF</sequence>
<feature type="binding site" evidence="5">
    <location>
        <position position="486"/>
    </location>
    <ligand>
        <name>substrate</name>
    </ligand>
</feature>
<protein>
    <recommendedName>
        <fullName evidence="3">Isocitrate lyase</fullName>
    </recommendedName>
</protein>
<dbReference type="PROSITE" id="PS00161">
    <property type="entry name" value="ISOCITRATE_LYASE"/>
    <property type="match status" value="1"/>
</dbReference>
<comment type="caution">
    <text evidence="7">The sequence shown here is derived from an EMBL/GenBank/DDBJ whole genome shotgun (WGS) entry which is preliminary data.</text>
</comment>
<dbReference type="OrthoDB" id="4078635at2759"/>
<dbReference type="PIRSF" id="PIRSF001362">
    <property type="entry name" value="Isocit_lyase"/>
    <property type="match status" value="1"/>
</dbReference>
<feature type="binding site" evidence="6">
    <location>
        <position position="194"/>
    </location>
    <ligand>
        <name>Mg(2+)</name>
        <dbReference type="ChEBI" id="CHEBI:18420"/>
    </ligand>
</feature>
<dbReference type="PANTHER" id="PTHR21631">
    <property type="entry name" value="ISOCITRATE LYASE/MALATE SYNTHASE"/>
    <property type="match status" value="1"/>
</dbReference>
<dbReference type="InterPro" id="IPR018523">
    <property type="entry name" value="Isocitrate_lyase_ph_CS"/>
</dbReference>
<dbReference type="AlphaFoldDB" id="A0A1Q3A2U0"/>
<name>A0A1Q3A2U0_ZYGRO</name>
<dbReference type="GO" id="GO:0019629">
    <property type="term" value="P:propionate catabolic process, 2-methylcitrate cycle"/>
    <property type="evidence" value="ECO:0007669"/>
    <property type="project" value="EnsemblFungi"/>
</dbReference>
<dbReference type="GO" id="GO:0046872">
    <property type="term" value="F:metal ion binding"/>
    <property type="evidence" value="ECO:0007669"/>
    <property type="project" value="UniProtKB-KW"/>
</dbReference>
<dbReference type="Pfam" id="PF00463">
    <property type="entry name" value="ICL"/>
    <property type="match status" value="1"/>
</dbReference>
<feature type="binding site" evidence="5">
    <location>
        <begin position="451"/>
        <end position="455"/>
    </location>
    <ligand>
        <name>substrate</name>
    </ligand>
</feature>
<dbReference type="OMA" id="TVPHADF"/>
<evidence type="ECO:0000313" key="7">
    <source>
        <dbReference type="EMBL" id="GAV49967.1"/>
    </source>
</evidence>
<dbReference type="PANTHER" id="PTHR21631:SF13">
    <property type="entry name" value="MITOCHONDRIAL 2-METHYLISOCITRATE LYASE ICL2"/>
    <property type="match status" value="1"/>
</dbReference>
<evidence type="ECO:0000256" key="3">
    <source>
        <dbReference type="PIRNR" id="PIRNR001362"/>
    </source>
</evidence>
<dbReference type="GO" id="GO:0046421">
    <property type="term" value="F:methylisocitrate lyase activity"/>
    <property type="evidence" value="ECO:0007669"/>
    <property type="project" value="EnsemblFungi"/>
</dbReference>
<proteinExistence type="inferred from homology"/>
<feature type="active site" description="Proton acceptor" evidence="4">
    <location>
        <position position="232"/>
    </location>
</feature>
<feature type="binding site" evidence="5">
    <location>
        <begin position="126"/>
        <end position="128"/>
    </location>
    <ligand>
        <name>substrate</name>
    </ligand>
</feature>
<keyword evidence="2 3" id="KW-0456">Lyase</keyword>
<dbReference type="eggNOG" id="KOG1260">
    <property type="taxonomic scope" value="Eukaryota"/>
</dbReference>
<feature type="binding site" evidence="5">
    <location>
        <begin position="233"/>
        <end position="234"/>
    </location>
    <ligand>
        <name>substrate</name>
    </ligand>
</feature>
<keyword evidence="6" id="KW-0460">Magnesium</keyword>
<evidence type="ECO:0000256" key="1">
    <source>
        <dbReference type="ARBA" id="ARBA00005704"/>
    </source>
</evidence>